<dbReference type="KEGG" id="tgu:100190436"/>
<evidence type="ECO:0000313" key="1">
    <source>
        <dbReference type="EMBL" id="ACH45391.1"/>
    </source>
</evidence>
<dbReference type="RefSeq" id="NP_001232680.1">
    <property type="nucleotide sequence ID" value="NM_001245751.1"/>
</dbReference>
<dbReference type="EMBL" id="DQ215987">
    <property type="protein sequence ID" value="ACH45391.1"/>
    <property type="molecule type" value="mRNA"/>
</dbReference>
<proteinExistence type="evidence at transcript level"/>
<sequence length="47" mass="5980">MPRKHQSRRWIFSHYPHVPTWTRQLYLSCYRDLLFLQKRDHPIPLNF</sequence>
<dbReference type="AlphaFoldDB" id="B5G280"/>
<accession>B5G280</accession>
<name>B5G280_TAEGU</name>
<organism evidence="1">
    <name type="scientific">Taeniopygia guttata</name>
    <name type="common">Zebra finch</name>
    <name type="synonym">Poephila guttata</name>
    <dbReference type="NCBI Taxonomy" id="59729"/>
    <lineage>
        <taxon>Eukaryota</taxon>
        <taxon>Metazoa</taxon>
        <taxon>Chordata</taxon>
        <taxon>Craniata</taxon>
        <taxon>Vertebrata</taxon>
        <taxon>Euteleostomi</taxon>
        <taxon>Archelosauria</taxon>
        <taxon>Archosauria</taxon>
        <taxon>Dinosauria</taxon>
        <taxon>Saurischia</taxon>
        <taxon>Theropoda</taxon>
        <taxon>Coelurosauria</taxon>
        <taxon>Aves</taxon>
        <taxon>Neognathae</taxon>
        <taxon>Neoaves</taxon>
        <taxon>Telluraves</taxon>
        <taxon>Australaves</taxon>
        <taxon>Passeriformes</taxon>
        <taxon>Passeroidea</taxon>
        <taxon>Estrildidae</taxon>
        <taxon>Estrildinae</taxon>
        <taxon>Taeniopygia</taxon>
    </lineage>
</organism>
<reference evidence="1" key="1">
    <citation type="journal article" date="2006" name="Proc. Natl. Acad. Sci. U.S.A.">
        <title>A molecular neuroethological approach for identifying and characterizing a cascade of behaviorally regulated genes.</title>
        <authorList>
            <person name="Wada K."/>
            <person name="Howard J.T."/>
            <person name="McConnell P."/>
            <person name="Whitney O."/>
            <person name="Lints T."/>
            <person name="Rivas M.V."/>
            <person name="Horita H."/>
            <person name="Patterson M.A."/>
            <person name="White S.A."/>
            <person name="Scharff C."/>
            <person name="Haesler S."/>
            <person name="Zhao S."/>
            <person name="Sakaguchi H."/>
            <person name="Hagiwara M."/>
            <person name="Shiraki T."/>
            <person name="Hirozane-Kishikawa T."/>
            <person name="Skene P."/>
            <person name="Hayashizaki Y."/>
            <person name="Carninci P."/>
            <person name="Jarvis E.D."/>
        </authorList>
    </citation>
    <scope>NUCLEOTIDE SEQUENCE</scope>
    <source>
        <tissue evidence="1">Whole brain</tissue>
    </source>
</reference>
<protein>
    <submittedName>
        <fullName evidence="1">Putative dosage compensation-related protein DPY30</fullName>
    </submittedName>
</protein>
<dbReference type="GeneID" id="100190436"/>